<accession>A0A154PBY4</accession>
<protein>
    <submittedName>
        <fullName evidence="1">Uncharacterized protein</fullName>
    </submittedName>
</protein>
<dbReference type="AlphaFoldDB" id="A0A154PBY4"/>
<organism evidence="1 2">
    <name type="scientific">Dufourea novaeangliae</name>
    <name type="common">Sweat bee</name>
    <dbReference type="NCBI Taxonomy" id="178035"/>
    <lineage>
        <taxon>Eukaryota</taxon>
        <taxon>Metazoa</taxon>
        <taxon>Ecdysozoa</taxon>
        <taxon>Arthropoda</taxon>
        <taxon>Hexapoda</taxon>
        <taxon>Insecta</taxon>
        <taxon>Pterygota</taxon>
        <taxon>Neoptera</taxon>
        <taxon>Endopterygota</taxon>
        <taxon>Hymenoptera</taxon>
        <taxon>Apocrita</taxon>
        <taxon>Aculeata</taxon>
        <taxon>Apoidea</taxon>
        <taxon>Anthophila</taxon>
        <taxon>Halictidae</taxon>
        <taxon>Rophitinae</taxon>
        <taxon>Dufourea</taxon>
    </lineage>
</organism>
<evidence type="ECO:0000313" key="1">
    <source>
        <dbReference type="EMBL" id="KZC08778.1"/>
    </source>
</evidence>
<dbReference type="EMBL" id="KQ434857">
    <property type="protein sequence ID" value="KZC08778.1"/>
    <property type="molecule type" value="Genomic_DNA"/>
</dbReference>
<keyword evidence="2" id="KW-1185">Reference proteome</keyword>
<evidence type="ECO:0000313" key="2">
    <source>
        <dbReference type="Proteomes" id="UP000076502"/>
    </source>
</evidence>
<gene>
    <name evidence="1" type="ORF">WN55_11280</name>
</gene>
<dbReference type="Proteomes" id="UP000076502">
    <property type="component" value="Unassembled WGS sequence"/>
</dbReference>
<proteinExistence type="predicted"/>
<reference evidence="1 2" key="1">
    <citation type="submission" date="2015-07" db="EMBL/GenBank/DDBJ databases">
        <title>The genome of Dufourea novaeangliae.</title>
        <authorList>
            <person name="Pan H."/>
            <person name="Kapheim K."/>
        </authorList>
    </citation>
    <scope>NUCLEOTIDE SEQUENCE [LARGE SCALE GENOMIC DNA]</scope>
    <source>
        <strain evidence="1">0120121106</strain>
        <tissue evidence="1">Whole body</tissue>
    </source>
</reference>
<name>A0A154PBY4_DUFNO</name>
<sequence>MSNIMEGNGGVSTSFLLELLGICELGSWRFERPFLNSCTPSRVIGDVAGDGLCFY</sequence>